<evidence type="ECO:0000256" key="7">
    <source>
        <dbReference type="ARBA" id="ARBA00023157"/>
    </source>
</evidence>
<evidence type="ECO:0000313" key="14">
    <source>
        <dbReference type="EMBL" id="KAB0392972.1"/>
    </source>
</evidence>
<feature type="transmembrane region" description="Helical" evidence="12">
    <location>
        <begin position="505"/>
        <end position="527"/>
    </location>
</feature>
<keyword evidence="9" id="KW-0325">Glycoprotein</keyword>
<evidence type="ECO:0000256" key="12">
    <source>
        <dbReference type="SAM" id="Phobius"/>
    </source>
</evidence>
<feature type="domain" description="G-protein coupled receptors family 1 profile" evidence="13">
    <location>
        <begin position="261"/>
        <end position="524"/>
    </location>
</feature>
<name>A0A643BYY0_BALPH</name>
<feature type="transmembrane region" description="Helical" evidence="12">
    <location>
        <begin position="465"/>
        <end position="485"/>
    </location>
</feature>
<dbReference type="PANTHER" id="PTHR24238">
    <property type="entry name" value="G-PROTEIN COUPLED RECEPTOR"/>
    <property type="match status" value="1"/>
</dbReference>
<keyword evidence="4 12" id="KW-1133">Transmembrane helix</keyword>
<keyword evidence="6 12" id="KW-0472">Membrane</keyword>
<dbReference type="SUPFAM" id="SSF81321">
    <property type="entry name" value="Family A G protein-coupled receptor-like"/>
    <property type="match status" value="1"/>
</dbReference>
<proteinExistence type="inferred from homology"/>
<feature type="transmembrane region" description="Helical" evidence="12">
    <location>
        <begin position="414"/>
        <end position="435"/>
    </location>
</feature>
<dbReference type="GO" id="GO:0008188">
    <property type="term" value="F:neuropeptide receptor activity"/>
    <property type="evidence" value="ECO:0007669"/>
    <property type="project" value="TreeGrafter"/>
</dbReference>
<evidence type="ECO:0000256" key="1">
    <source>
        <dbReference type="ARBA" id="ARBA00004651"/>
    </source>
</evidence>
<comment type="similarity">
    <text evidence="11">Belongs to the G-protein coupled receptor 1 family.</text>
</comment>
<feature type="transmembrane region" description="Helical" evidence="12">
    <location>
        <begin position="282"/>
        <end position="300"/>
    </location>
</feature>
<evidence type="ECO:0000256" key="10">
    <source>
        <dbReference type="ARBA" id="ARBA00023224"/>
    </source>
</evidence>
<gene>
    <name evidence="14" type="ORF">E2I00_015418</name>
</gene>
<evidence type="ECO:0000256" key="6">
    <source>
        <dbReference type="ARBA" id="ARBA00023136"/>
    </source>
</evidence>
<dbReference type="PROSITE" id="PS00237">
    <property type="entry name" value="G_PROTEIN_RECEP_F1_1"/>
    <property type="match status" value="1"/>
</dbReference>
<keyword evidence="10 11" id="KW-0807">Transducer</keyword>
<dbReference type="GO" id="GO:0005886">
    <property type="term" value="C:plasma membrane"/>
    <property type="evidence" value="ECO:0007669"/>
    <property type="project" value="UniProtKB-SubCell"/>
</dbReference>
<dbReference type="InterPro" id="IPR017452">
    <property type="entry name" value="GPCR_Rhodpsn_7TM"/>
</dbReference>
<evidence type="ECO:0000259" key="13">
    <source>
        <dbReference type="PROSITE" id="PS50262"/>
    </source>
</evidence>
<dbReference type="PROSITE" id="PS50262">
    <property type="entry name" value="G_PROTEIN_RECEP_F1_2"/>
    <property type="match status" value="1"/>
</dbReference>
<evidence type="ECO:0000313" key="15">
    <source>
        <dbReference type="Proteomes" id="UP000437017"/>
    </source>
</evidence>
<comment type="caution">
    <text evidence="14">The sequence shown here is derived from an EMBL/GenBank/DDBJ whole genome shotgun (WGS) entry which is preliminary data.</text>
</comment>
<reference evidence="14 15" key="1">
    <citation type="journal article" date="2019" name="PLoS ONE">
        <title>Genomic analyses reveal an absence of contemporary introgressive admixture between fin whales and blue whales, despite known hybrids.</title>
        <authorList>
            <person name="Westbury M.V."/>
            <person name="Petersen B."/>
            <person name="Lorenzen E.D."/>
        </authorList>
    </citation>
    <scope>NUCLEOTIDE SEQUENCE [LARGE SCALE GENOMIC DNA]</scope>
    <source>
        <strain evidence="14">FinWhale-01</strain>
    </source>
</reference>
<dbReference type="OrthoDB" id="10053194at2759"/>
<dbReference type="PRINTS" id="PR00237">
    <property type="entry name" value="GPCRRHODOPSN"/>
</dbReference>
<keyword evidence="3 11" id="KW-0812">Transmembrane</keyword>
<evidence type="ECO:0000256" key="8">
    <source>
        <dbReference type="ARBA" id="ARBA00023170"/>
    </source>
</evidence>
<feature type="transmembrane region" description="Helical" evidence="12">
    <location>
        <begin position="361"/>
        <end position="382"/>
    </location>
</feature>
<dbReference type="Proteomes" id="UP000437017">
    <property type="component" value="Unassembled WGS sequence"/>
</dbReference>
<dbReference type="PANTHER" id="PTHR24238:SF74">
    <property type="entry name" value="PROKINETICIN RECEPTOR 2"/>
    <property type="match status" value="1"/>
</dbReference>
<dbReference type="CDD" id="cd15204">
    <property type="entry name" value="7tmA_prokineticin-R"/>
    <property type="match status" value="1"/>
</dbReference>
<dbReference type="AlphaFoldDB" id="A0A643BYY0"/>
<feature type="transmembrane region" description="Helical" evidence="12">
    <location>
        <begin position="45"/>
        <end position="63"/>
    </location>
</feature>
<evidence type="ECO:0000256" key="11">
    <source>
        <dbReference type="RuleBase" id="RU000688"/>
    </source>
</evidence>
<comment type="subcellular location">
    <subcellularLocation>
        <location evidence="1">Cell membrane</location>
        <topology evidence="1">Multi-pass membrane protein</topology>
    </subcellularLocation>
</comment>
<dbReference type="Pfam" id="PF00001">
    <property type="entry name" value="7tm_1"/>
    <property type="match status" value="1"/>
</dbReference>
<feature type="transmembrane region" description="Helical" evidence="12">
    <location>
        <begin position="245"/>
        <end position="270"/>
    </location>
</feature>
<evidence type="ECO:0000256" key="2">
    <source>
        <dbReference type="ARBA" id="ARBA00022475"/>
    </source>
</evidence>
<dbReference type="EMBL" id="SGJD01003425">
    <property type="protein sequence ID" value="KAB0392972.1"/>
    <property type="molecule type" value="Genomic_DNA"/>
</dbReference>
<evidence type="ECO:0000256" key="5">
    <source>
        <dbReference type="ARBA" id="ARBA00023040"/>
    </source>
</evidence>
<accession>A0A643BYY0</accession>
<evidence type="ECO:0000256" key="3">
    <source>
        <dbReference type="ARBA" id="ARBA00022692"/>
    </source>
</evidence>
<keyword evidence="2" id="KW-1003">Cell membrane</keyword>
<dbReference type="InterPro" id="IPR000276">
    <property type="entry name" value="GPCR_Rhodpsn"/>
</dbReference>
<evidence type="ECO:0000256" key="9">
    <source>
        <dbReference type="ARBA" id="ARBA00023180"/>
    </source>
</evidence>
<evidence type="ECO:0000256" key="4">
    <source>
        <dbReference type="ARBA" id="ARBA00022989"/>
    </source>
</evidence>
<keyword evidence="7" id="KW-1015">Disulfide bond</keyword>
<dbReference type="FunFam" id="1.20.1070.10:FF:000069">
    <property type="entry name" value="Prokineticin receptor 2"/>
    <property type="match status" value="1"/>
</dbReference>
<sequence>MGSELRCAPLRLEDFTPFPDLVPPAFFSCAFLYTYKEHGTLTLDFLWNDIIFLALCLWLFSWLKFKQMNESMSLCLAESPFTSPPEGFGELERNGREQSKQPAEWALGSRSSIAGSSTGEVIEKGGGMSSEPALGVFQEFLIFFMALDESGKLSLCRKGRPQPNDISPEEFPGALLKASPGQLEVTMGVMDENATNTSTNSFSLLDPHGTQAAFFPFNFSYGDYDMPLDEDEDVTNSRTFFAAKIVIGLALVGIMLVCGIGNFIFIAALARYKKLRNLTNLLIANLAISDFLVAVVCCPFEMDYYVVRQLSWEHGHVLCASVNYLRTVSLYVSTNALLAIAIDRYLAIVHPLRPRMKYQTATGLIALVWMVSILIAIPSAYFTTETVLIIVKNQEKIFCGQIWPVDQQIYYKSYFLFIFSIEFVGPVVTMTLCYARISRELWFKAVPGFQTEQIRKRLRCRRKTVLVLMCILTAYVLCWAPFYGFTIVRDFFPTVFVKEKHYLTIFYVVECIAMSNSMVNTVCFVTVKNNTIKYFKKIMLLHWKPSYSGSKSSGDLDLKTTGVPATEEVDCIILK</sequence>
<organism evidence="14 15">
    <name type="scientific">Balaenoptera physalus</name>
    <name type="common">Fin whale</name>
    <name type="synonym">Balaena physalus</name>
    <dbReference type="NCBI Taxonomy" id="9770"/>
    <lineage>
        <taxon>Eukaryota</taxon>
        <taxon>Metazoa</taxon>
        <taxon>Chordata</taxon>
        <taxon>Craniata</taxon>
        <taxon>Vertebrata</taxon>
        <taxon>Euteleostomi</taxon>
        <taxon>Mammalia</taxon>
        <taxon>Eutheria</taxon>
        <taxon>Laurasiatheria</taxon>
        <taxon>Artiodactyla</taxon>
        <taxon>Whippomorpha</taxon>
        <taxon>Cetacea</taxon>
        <taxon>Mysticeti</taxon>
        <taxon>Balaenopteridae</taxon>
        <taxon>Balaenoptera</taxon>
    </lineage>
</organism>
<keyword evidence="5 11" id="KW-0297">G-protein coupled receptor</keyword>
<protein>
    <recommendedName>
        <fullName evidence="13">G-protein coupled receptors family 1 profile domain-containing protein</fullName>
    </recommendedName>
</protein>
<keyword evidence="8 11" id="KW-0675">Receptor</keyword>
<dbReference type="Gene3D" id="1.20.1070.10">
    <property type="entry name" value="Rhodopsin 7-helix transmembrane proteins"/>
    <property type="match status" value="1"/>
</dbReference>
<keyword evidence="15" id="KW-1185">Reference proteome</keyword>